<comment type="caution">
    <text evidence="2">The sequence shown here is derived from an EMBL/GenBank/DDBJ whole genome shotgun (WGS) entry which is preliminary data.</text>
</comment>
<keyword evidence="3" id="KW-1185">Reference proteome</keyword>
<feature type="region of interest" description="Disordered" evidence="1">
    <location>
        <begin position="44"/>
        <end position="66"/>
    </location>
</feature>
<evidence type="ECO:0000313" key="3">
    <source>
        <dbReference type="Proteomes" id="UP000320653"/>
    </source>
</evidence>
<evidence type="ECO:0000256" key="1">
    <source>
        <dbReference type="SAM" id="MobiDB-lite"/>
    </source>
</evidence>
<dbReference type="EMBL" id="VIWP01000003">
    <property type="protein sequence ID" value="TWF54151.1"/>
    <property type="molecule type" value="Genomic_DNA"/>
</dbReference>
<accession>A0A561QUU6</accession>
<dbReference type="RefSeq" id="WP_145636116.1">
    <property type="nucleotide sequence ID" value="NZ_VIWP01000003.1"/>
</dbReference>
<reference evidence="2 3" key="1">
    <citation type="submission" date="2019-06" db="EMBL/GenBank/DDBJ databases">
        <title>Sorghum-associated microbial communities from plants grown in Nebraska, USA.</title>
        <authorList>
            <person name="Schachtman D."/>
        </authorList>
    </citation>
    <scope>NUCLEOTIDE SEQUENCE [LARGE SCALE GENOMIC DNA]</scope>
    <source>
        <strain evidence="2 3">1225</strain>
    </source>
</reference>
<gene>
    <name evidence="2" type="ORF">FHW37_10310</name>
</gene>
<evidence type="ECO:0000313" key="2">
    <source>
        <dbReference type="EMBL" id="TWF54151.1"/>
    </source>
</evidence>
<sequence length="66" mass="7603">MDFDKFVEFAVALRETVAKPFCFDEGRAAAMQGIHFVRGNPYARETEPESHQSWNDGWLSINEPQQ</sequence>
<dbReference type="AlphaFoldDB" id="A0A561QUU6"/>
<protein>
    <submittedName>
        <fullName evidence="2">Uncharacterized protein</fullName>
    </submittedName>
</protein>
<name>A0A561QUU6_9HYPH</name>
<dbReference type="Proteomes" id="UP000320653">
    <property type="component" value="Unassembled WGS sequence"/>
</dbReference>
<organism evidence="2 3">
    <name type="scientific">Neorhizobium alkalisoli</name>
    <dbReference type="NCBI Taxonomy" id="528178"/>
    <lineage>
        <taxon>Bacteria</taxon>
        <taxon>Pseudomonadati</taxon>
        <taxon>Pseudomonadota</taxon>
        <taxon>Alphaproteobacteria</taxon>
        <taxon>Hyphomicrobiales</taxon>
        <taxon>Rhizobiaceae</taxon>
        <taxon>Rhizobium/Agrobacterium group</taxon>
        <taxon>Neorhizobium</taxon>
    </lineage>
</organism>
<proteinExistence type="predicted"/>